<evidence type="ECO:0000313" key="3">
    <source>
        <dbReference type="Proteomes" id="UP000184139"/>
    </source>
</evidence>
<sequence length="194" mass="21535">MKPWNLFVCACACLLLFVGCAPTLPLDANLTLSVATQPENIYPDGSAISLRGHDGREYQEVVRYLIKDDPPVPIPNRNPPHIVVAEQLTNGFREQGLVFSQQAPAHLELAIEEVLATVTKPKVLYDIKAVSAVSITITGHGDSLTKRYRKESTRVSVTRPDLDELEPLLNEQLSRIVQQILEDQEIRKMIVGGK</sequence>
<proteinExistence type="predicted"/>
<feature type="signal peptide" evidence="1">
    <location>
        <begin position="1"/>
        <end position="21"/>
    </location>
</feature>
<feature type="chain" id="PRO_5012341515" evidence="1">
    <location>
        <begin position="22"/>
        <end position="194"/>
    </location>
</feature>
<keyword evidence="3" id="KW-1185">Reference proteome</keyword>
<gene>
    <name evidence="2" type="ORF">SAMN02745124_00673</name>
</gene>
<accession>A0A1M5T9Q2</accession>
<name>A0A1M5T9Q2_9BACT</name>
<protein>
    <submittedName>
        <fullName evidence="2">Uncharacterized lipoprotein</fullName>
    </submittedName>
</protein>
<evidence type="ECO:0000313" key="2">
    <source>
        <dbReference type="EMBL" id="SHH47428.1"/>
    </source>
</evidence>
<dbReference type="EMBL" id="FQXS01000002">
    <property type="protein sequence ID" value="SHH47428.1"/>
    <property type="molecule type" value="Genomic_DNA"/>
</dbReference>
<keyword evidence="2" id="KW-0449">Lipoprotein</keyword>
<dbReference type="Proteomes" id="UP000184139">
    <property type="component" value="Unassembled WGS sequence"/>
</dbReference>
<reference evidence="2 3" key="1">
    <citation type="submission" date="2016-11" db="EMBL/GenBank/DDBJ databases">
        <authorList>
            <person name="Jaros S."/>
            <person name="Januszkiewicz K."/>
            <person name="Wedrychowicz H."/>
        </authorList>
    </citation>
    <scope>NUCLEOTIDE SEQUENCE [LARGE SCALE GENOMIC DNA]</scope>
    <source>
        <strain evidence="2 3">DSM 9705</strain>
    </source>
</reference>
<evidence type="ECO:0000256" key="1">
    <source>
        <dbReference type="SAM" id="SignalP"/>
    </source>
</evidence>
<dbReference type="PROSITE" id="PS51257">
    <property type="entry name" value="PROKAR_LIPOPROTEIN"/>
    <property type="match status" value="1"/>
</dbReference>
<dbReference type="AlphaFoldDB" id="A0A1M5T9Q2"/>
<dbReference type="InterPro" id="IPR005619">
    <property type="entry name" value="Uncharacterised_YajG"/>
</dbReference>
<keyword evidence="1" id="KW-0732">Signal</keyword>
<dbReference type="RefSeq" id="WP_073373400.1">
    <property type="nucleotide sequence ID" value="NZ_FQXS01000002.1"/>
</dbReference>
<organism evidence="2 3">
    <name type="scientific">Desulfofustis glycolicus DSM 9705</name>
    <dbReference type="NCBI Taxonomy" id="1121409"/>
    <lineage>
        <taxon>Bacteria</taxon>
        <taxon>Pseudomonadati</taxon>
        <taxon>Thermodesulfobacteriota</taxon>
        <taxon>Desulfobulbia</taxon>
        <taxon>Desulfobulbales</taxon>
        <taxon>Desulfocapsaceae</taxon>
        <taxon>Desulfofustis</taxon>
    </lineage>
</organism>
<dbReference type="Pfam" id="PF03923">
    <property type="entry name" value="Lipoprotein_16"/>
    <property type="match status" value="1"/>
</dbReference>